<dbReference type="RefSeq" id="WP_308714852.1">
    <property type="nucleotide sequence ID" value="NZ_JAVHUY010000023.1"/>
</dbReference>
<dbReference type="Proteomes" id="UP001230908">
    <property type="component" value="Unassembled WGS sequence"/>
</dbReference>
<dbReference type="PIRSF" id="PIRSF012293">
    <property type="entry name" value="EutA"/>
    <property type="match status" value="1"/>
</dbReference>
<sequence>MEVQSFEQHTLTSVGIDIGSSTSHVVLSRLRIRRQGDFSSRFVVTDREVVYLSPPRLTPYSTGTTIDVTELETFVRASYEAAGLQPKDVETGAVVVTGEALNKHNAQQIADLAAHWSGDFICVSAGPRHEALLAAHGSGSVALSRATTGTVLNVDIGGGTTKVSLVENGAVTHLEVFSVGARLVAFDDAGMLTRIEPPAYLFADELGVTLAVGRRITQDVTEAMAGLMARVVLDSVTPGPAAELRARLMVTPSGVPSRQHGCAFDHIVFSGGVSEYIDDRDDASYGDLGPALGRHIRRLVASAGLTDLLAPAEQGIRATVLGASQFSVQASGQTCYIAEPSALPVRNLPVARVELCPGADHERALIDTLSRVDRISMDEPIALVVEFAGPRNYQALRRYAEALVRVAAGHPLYLVLRDDLARSLGRLIAEELGHAATTVVDEIEVGDLEYLDIGKPMGATRSLPVTVKSLAFPHQQLAHAAGRDATSEDRNRDV</sequence>
<evidence type="ECO:0000313" key="1">
    <source>
        <dbReference type="EMBL" id="MDQ7907575.1"/>
    </source>
</evidence>
<dbReference type="SUPFAM" id="SSF53067">
    <property type="entry name" value="Actin-like ATPase domain"/>
    <property type="match status" value="1"/>
</dbReference>
<keyword evidence="2" id="KW-1185">Reference proteome</keyword>
<dbReference type="InterPro" id="IPR009377">
    <property type="entry name" value="EutA"/>
</dbReference>
<proteinExistence type="predicted"/>
<evidence type="ECO:0000313" key="2">
    <source>
        <dbReference type="Proteomes" id="UP001230908"/>
    </source>
</evidence>
<accession>A0ABU0ZKK4</accession>
<comment type="caution">
    <text evidence="1">The sequence shown here is derived from an EMBL/GenBank/DDBJ whole genome shotgun (WGS) entry which is preliminary data.</text>
</comment>
<reference evidence="1 2" key="1">
    <citation type="submission" date="2023-08" db="EMBL/GenBank/DDBJ databases">
        <title>Phytohabitans sansha sp. nov., isolated from marine sediment.</title>
        <authorList>
            <person name="Zhao Y."/>
            <person name="Yi K."/>
        </authorList>
    </citation>
    <scope>NUCLEOTIDE SEQUENCE [LARGE SCALE GENOMIC DNA]</scope>
    <source>
        <strain evidence="1 2">ZYX-F-186</strain>
    </source>
</reference>
<dbReference type="InterPro" id="IPR043129">
    <property type="entry name" value="ATPase_NBD"/>
</dbReference>
<protein>
    <submittedName>
        <fullName evidence="1">Ethanolamine ammonia-lyase reactivating factor EutA</fullName>
    </submittedName>
</protein>
<name>A0ABU0ZKK4_9ACTN</name>
<dbReference type="EMBL" id="JAVHUY010000023">
    <property type="protein sequence ID" value="MDQ7907575.1"/>
    <property type="molecule type" value="Genomic_DNA"/>
</dbReference>
<organism evidence="1 2">
    <name type="scientific">Phytohabitans maris</name>
    <dbReference type="NCBI Taxonomy" id="3071409"/>
    <lineage>
        <taxon>Bacteria</taxon>
        <taxon>Bacillati</taxon>
        <taxon>Actinomycetota</taxon>
        <taxon>Actinomycetes</taxon>
        <taxon>Micromonosporales</taxon>
        <taxon>Micromonosporaceae</taxon>
    </lineage>
</organism>
<dbReference type="Pfam" id="PF06277">
    <property type="entry name" value="EutA"/>
    <property type="match status" value="1"/>
</dbReference>
<gene>
    <name evidence="1" type="ORF">RB614_23930</name>
</gene>